<name>A0A0M3HLX1_ASCLU</name>
<evidence type="ECO:0000313" key="2">
    <source>
        <dbReference type="WBParaSite" id="ALUE_0000251601-mRNA-1"/>
    </source>
</evidence>
<accession>A0A0M3HLX1</accession>
<dbReference type="AlphaFoldDB" id="A0A0M3HLX1"/>
<sequence length="66" mass="7042">MADDDRNVFSSLTTGFRARLLFGSKNATFLGSKLLGKRPRAAIGVIGSVANDIADIEAQSLLKSCR</sequence>
<organism evidence="1 2">
    <name type="scientific">Ascaris lumbricoides</name>
    <name type="common">Giant roundworm</name>
    <dbReference type="NCBI Taxonomy" id="6252"/>
    <lineage>
        <taxon>Eukaryota</taxon>
        <taxon>Metazoa</taxon>
        <taxon>Ecdysozoa</taxon>
        <taxon>Nematoda</taxon>
        <taxon>Chromadorea</taxon>
        <taxon>Rhabditida</taxon>
        <taxon>Spirurina</taxon>
        <taxon>Ascaridomorpha</taxon>
        <taxon>Ascaridoidea</taxon>
        <taxon>Ascarididae</taxon>
        <taxon>Ascaris</taxon>
    </lineage>
</organism>
<evidence type="ECO:0000313" key="1">
    <source>
        <dbReference type="Proteomes" id="UP000036681"/>
    </source>
</evidence>
<protein>
    <submittedName>
        <fullName evidence="2">IS110 family transposase</fullName>
    </submittedName>
</protein>
<keyword evidence="1" id="KW-1185">Reference proteome</keyword>
<proteinExistence type="predicted"/>
<dbReference type="WBParaSite" id="ALUE_0000251601-mRNA-1">
    <property type="protein sequence ID" value="ALUE_0000251601-mRNA-1"/>
    <property type="gene ID" value="ALUE_0000251601"/>
</dbReference>
<dbReference type="Proteomes" id="UP000036681">
    <property type="component" value="Unplaced"/>
</dbReference>
<reference evidence="2" key="1">
    <citation type="submission" date="2017-02" db="UniProtKB">
        <authorList>
            <consortium name="WormBaseParasite"/>
        </authorList>
    </citation>
    <scope>IDENTIFICATION</scope>
</reference>